<sequence>MMKRILCLLAALAIGFVFSAAAEEAAEPVTAAELGALLDHVLAEALTAAPLNDPAEESAQDEDGTCFWYENARIYADSTELTADTPVNALVFESLEGPIFRGTGMDTRVEDLLAAYPQDNYDLSGTREEAVLYLREGAEGGFLYGRILRDGQRITAVEYGEVQPVWDQFRCVAVTYSMQNGLVNSIRVEGLNIARDLMDAASMQEMYDELISLADKKDYSAVKSSLIGEALTPFDENDLVFDAFSYTALQPDTLPGSPETELLDNEDGTWLLRCDGDGYEAVFLCDANGENATILSFSILDEEMEGPRRVRIGDQFNEDFNRFRNGENEMAEDMTELLYGTEGTAPYGIASYDPSEMNLRYVTETADGLQVELLLKYEYNILTEIIIHTV</sequence>
<dbReference type="Proteomes" id="UP000192328">
    <property type="component" value="Unassembled WGS sequence"/>
</dbReference>
<comment type="caution">
    <text evidence="1">The sequence shown here is derived from an EMBL/GenBank/DDBJ whole genome shotgun (WGS) entry which is preliminary data.</text>
</comment>
<proteinExistence type="predicted"/>
<accession>A0AC61PN89</accession>
<organism evidence="1 2">
    <name type="scientific">Aristaeella lactis</name>
    <dbReference type="NCBI Taxonomy" id="3046383"/>
    <lineage>
        <taxon>Bacteria</taxon>
        <taxon>Bacillati</taxon>
        <taxon>Bacillota</taxon>
        <taxon>Clostridia</taxon>
        <taxon>Eubacteriales</taxon>
        <taxon>Aristaeellaceae</taxon>
        <taxon>Aristaeella</taxon>
    </lineage>
</organism>
<gene>
    <name evidence="1" type="ORF">SAMN06297397_2322</name>
</gene>
<keyword evidence="2" id="KW-1185">Reference proteome</keyword>
<dbReference type="EMBL" id="FWXZ01000005">
    <property type="protein sequence ID" value="SMC75594.1"/>
    <property type="molecule type" value="Genomic_DNA"/>
</dbReference>
<evidence type="ECO:0000313" key="2">
    <source>
        <dbReference type="Proteomes" id="UP000192328"/>
    </source>
</evidence>
<protein>
    <submittedName>
        <fullName evidence="1">Uncharacterized protein</fullName>
    </submittedName>
</protein>
<evidence type="ECO:0000313" key="1">
    <source>
        <dbReference type="EMBL" id="SMC75594.1"/>
    </source>
</evidence>
<name>A0AC61PN89_9FIRM</name>
<reference evidence="1" key="1">
    <citation type="submission" date="2017-04" db="EMBL/GenBank/DDBJ databases">
        <authorList>
            <person name="Varghese N."/>
            <person name="Submissions S."/>
        </authorList>
    </citation>
    <scope>NUCLEOTIDE SEQUENCE</scope>
    <source>
        <strain evidence="1">WTE2008</strain>
    </source>
</reference>